<gene>
    <name evidence="1" type="ORF">HK097_007157</name>
</gene>
<comment type="caution">
    <text evidence="1">The sequence shown here is derived from an EMBL/GenBank/DDBJ whole genome shotgun (WGS) entry which is preliminary data.</text>
</comment>
<dbReference type="AlphaFoldDB" id="A0AAD5SDJ6"/>
<reference evidence="1" key="1">
    <citation type="submission" date="2020-05" db="EMBL/GenBank/DDBJ databases">
        <title>Phylogenomic resolution of chytrid fungi.</title>
        <authorList>
            <person name="Stajich J.E."/>
            <person name="Amses K."/>
            <person name="Simmons R."/>
            <person name="Seto K."/>
            <person name="Myers J."/>
            <person name="Bonds A."/>
            <person name="Quandt C.A."/>
            <person name="Barry K."/>
            <person name="Liu P."/>
            <person name="Grigoriev I."/>
            <person name="Longcore J.E."/>
            <person name="James T.Y."/>
        </authorList>
    </citation>
    <scope>NUCLEOTIDE SEQUENCE</scope>
    <source>
        <strain evidence="1">JEL0318</strain>
    </source>
</reference>
<name>A0AAD5SDJ6_9FUNG</name>
<sequence>MLEYKTAANLNKTFVFGVCEVSGEFGPVLGKLGKVVGKDGVLGWVLELLALKESAKVKLHSKLPKVLHVVDLFF</sequence>
<evidence type="ECO:0000313" key="2">
    <source>
        <dbReference type="Proteomes" id="UP001212841"/>
    </source>
</evidence>
<dbReference type="EMBL" id="JADGJD010000354">
    <property type="protein sequence ID" value="KAJ3051827.1"/>
    <property type="molecule type" value="Genomic_DNA"/>
</dbReference>
<protein>
    <submittedName>
        <fullName evidence="1">Uncharacterized protein</fullName>
    </submittedName>
</protein>
<evidence type="ECO:0000313" key="1">
    <source>
        <dbReference type="EMBL" id="KAJ3051827.1"/>
    </source>
</evidence>
<keyword evidence="2" id="KW-1185">Reference proteome</keyword>
<organism evidence="1 2">
    <name type="scientific">Rhizophlyctis rosea</name>
    <dbReference type="NCBI Taxonomy" id="64517"/>
    <lineage>
        <taxon>Eukaryota</taxon>
        <taxon>Fungi</taxon>
        <taxon>Fungi incertae sedis</taxon>
        <taxon>Chytridiomycota</taxon>
        <taxon>Chytridiomycota incertae sedis</taxon>
        <taxon>Chytridiomycetes</taxon>
        <taxon>Rhizophlyctidales</taxon>
        <taxon>Rhizophlyctidaceae</taxon>
        <taxon>Rhizophlyctis</taxon>
    </lineage>
</organism>
<dbReference type="Proteomes" id="UP001212841">
    <property type="component" value="Unassembled WGS sequence"/>
</dbReference>
<accession>A0AAD5SDJ6</accession>
<proteinExistence type="predicted"/>